<dbReference type="RefSeq" id="WP_157359568.1">
    <property type="nucleotide sequence ID" value="NZ_CP011371.1"/>
</dbReference>
<keyword evidence="2" id="KW-1185">Reference proteome</keyword>
<proteinExistence type="predicted"/>
<dbReference type="KEGG" id="pbh:AAW51_0427"/>
<dbReference type="EMBL" id="CP011371">
    <property type="protein sequence ID" value="AKJ27118.1"/>
    <property type="molecule type" value="Genomic_DNA"/>
</dbReference>
<gene>
    <name evidence="1" type="ORF">AAW51_0427</name>
</gene>
<protein>
    <submittedName>
        <fullName evidence="1">Uncharacterized protein</fullName>
    </submittedName>
</protein>
<sequence>MIRHSTDEVLRCFSATRLGSAPGIAGSLLGTMGMPIAKTQAGAIVERAYVIH</sequence>
<dbReference type="STRING" id="413882.AAW51_0427"/>
<evidence type="ECO:0000313" key="2">
    <source>
        <dbReference type="Proteomes" id="UP000035352"/>
    </source>
</evidence>
<organism evidence="1 2">
    <name type="scientific">Caldimonas brevitalea</name>
    <dbReference type="NCBI Taxonomy" id="413882"/>
    <lineage>
        <taxon>Bacteria</taxon>
        <taxon>Pseudomonadati</taxon>
        <taxon>Pseudomonadota</taxon>
        <taxon>Betaproteobacteria</taxon>
        <taxon>Burkholderiales</taxon>
        <taxon>Sphaerotilaceae</taxon>
        <taxon>Caldimonas</taxon>
    </lineage>
</organism>
<name>A0A0G3BGK9_9BURK</name>
<reference evidence="1 2" key="1">
    <citation type="submission" date="2015-05" db="EMBL/GenBank/DDBJ databases">
        <authorList>
            <person name="Tang B."/>
            <person name="Yu Y."/>
        </authorList>
    </citation>
    <scope>NUCLEOTIDE SEQUENCE [LARGE SCALE GENOMIC DNA]</scope>
    <source>
        <strain evidence="1 2">DSM 7029</strain>
    </source>
</reference>
<evidence type="ECO:0000313" key="1">
    <source>
        <dbReference type="EMBL" id="AKJ27118.1"/>
    </source>
</evidence>
<dbReference type="AlphaFoldDB" id="A0A0G3BGK9"/>
<accession>A0A0G3BGK9</accession>
<dbReference type="Proteomes" id="UP000035352">
    <property type="component" value="Chromosome"/>
</dbReference>